<feature type="transmembrane region" description="Helical" evidence="1">
    <location>
        <begin position="29"/>
        <end position="48"/>
    </location>
</feature>
<keyword evidence="1" id="KW-0812">Transmembrane</keyword>
<reference evidence="2 3" key="1">
    <citation type="submission" date="2019-01" db="EMBL/GenBank/DDBJ databases">
        <title>Filimonas sp. strain TTM-71.</title>
        <authorList>
            <person name="Chen W.-M."/>
        </authorList>
    </citation>
    <scope>NUCLEOTIDE SEQUENCE [LARGE SCALE GENOMIC DNA]</scope>
    <source>
        <strain evidence="2 3">TTM-71</strain>
    </source>
</reference>
<name>A0A4Q1D3J7_9BACT</name>
<sequence length="76" mass="7732">MTQTEIDNLTLVERAQAETPQFFKKLRTIGLVLAAASAALLTAPVSLPAAVTTIAGYLAVAGGVATAVSQVAVEGY</sequence>
<dbReference type="Proteomes" id="UP000290545">
    <property type="component" value="Unassembled WGS sequence"/>
</dbReference>
<evidence type="ECO:0000256" key="1">
    <source>
        <dbReference type="SAM" id="Phobius"/>
    </source>
</evidence>
<protein>
    <submittedName>
        <fullName evidence="2">Uncharacterized protein</fullName>
    </submittedName>
</protein>
<gene>
    <name evidence="2" type="ORF">ESB13_18290</name>
</gene>
<proteinExistence type="predicted"/>
<evidence type="ECO:0000313" key="3">
    <source>
        <dbReference type="Proteomes" id="UP000290545"/>
    </source>
</evidence>
<keyword evidence="1" id="KW-0472">Membrane</keyword>
<evidence type="ECO:0000313" key="2">
    <source>
        <dbReference type="EMBL" id="RXK81743.1"/>
    </source>
</evidence>
<keyword evidence="1" id="KW-1133">Transmembrane helix</keyword>
<dbReference type="AlphaFoldDB" id="A0A4Q1D3J7"/>
<dbReference type="OrthoDB" id="679091at2"/>
<organism evidence="2 3">
    <name type="scientific">Filimonas effusa</name>
    <dbReference type="NCBI Taxonomy" id="2508721"/>
    <lineage>
        <taxon>Bacteria</taxon>
        <taxon>Pseudomonadati</taxon>
        <taxon>Bacteroidota</taxon>
        <taxon>Chitinophagia</taxon>
        <taxon>Chitinophagales</taxon>
        <taxon>Chitinophagaceae</taxon>
        <taxon>Filimonas</taxon>
    </lineage>
</organism>
<dbReference type="EMBL" id="SDHZ01000003">
    <property type="protein sequence ID" value="RXK81743.1"/>
    <property type="molecule type" value="Genomic_DNA"/>
</dbReference>
<accession>A0A4Q1D3J7</accession>
<dbReference type="RefSeq" id="WP_129005140.1">
    <property type="nucleotide sequence ID" value="NZ_SDHZ01000003.1"/>
</dbReference>
<keyword evidence="3" id="KW-1185">Reference proteome</keyword>
<comment type="caution">
    <text evidence="2">The sequence shown here is derived from an EMBL/GenBank/DDBJ whole genome shotgun (WGS) entry which is preliminary data.</text>
</comment>